<evidence type="ECO:0000313" key="1">
    <source>
        <dbReference type="EMBL" id="REC79355.1"/>
    </source>
</evidence>
<sequence>MKKLMVIGTAGISSLMLSQVGINTQSPTETLDVNGNIRFRSVPQYSSLLSADLIMVLDANGVGKRLPVSALIPPGKYVLDDIYSIVAVNPIKRNIHGVWNGSQQINNIDLEMTQSIVIPANKDVQVVVNYSIPLGMEIGGAGSECANDALSYYGIRFLKNGNEMQAGSRKFSFPKGSNGVKMSTVSAAYVEQIKNTTSTDMTVTYTLNGYLELKSGTVTGTDSSPCTVKYNMHAATGENYNWGKGTMTVQLYKKDL</sequence>
<dbReference type="OrthoDB" id="1231337at2"/>
<gene>
    <name evidence="1" type="ORF">DRF60_05885</name>
</gene>
<accession>A0A3D9DMU3</accession>
<name>A0A3D9DMU3_9FLAO</name>
<reference evidence="1 2" key="1">
    <citation type="journal article" date="2010" name="Syst. Appl. Microbiol.">
        <title>Four new species of Chryseobacterium from the rhizosphere of coastal sand dune plants, Chryseobacterium elymi sp. nov., Chryseobacterium hagamense sp. nov., Chryseobacterium lathyri sp. nov. and Chryseobacterium rhizosphaerae sp. nov.</title>
        <authorList>
            <person name="Cho S.H."/>
            <person name="Lee K.S."/>
            <person name="Shin D.S."/>
            <person name="Han J.H."/>
            <person name="Park K.S."/>
            <person name="Lee C.H."/>
            <person name="Park K.H."/>
            <person name="Kim S.B."/>
        </authorList>
    </citation>
    <scope>NUCLEOTIDE SEQUENCE [LARGE SCALE GENOMIC DNA]</scope>
    <source>
        <strain evidence="1 2">KCTC 22547</strain>
    </source>
</reference>
<comment type="caution">
    <text evidence="1">The sequence shown here is derived from an EMBL/GenBank/DDBJ whole genome shotgun (WGS) entry which is preliminary data.</text>
</comment>
<dbReference type="RefSeq" id="WP_116011182.1">
    <property type="nucleotide sequence ID" value="NZ_QNUH01000004.1"/>
</dbReference>
<dbReference type="EMBL" id="QNUH01000004">
    <property type="protein sequence ID" value="REC79355.1"/>
    <property type="molecule type" value="Genomic_DNA"/>
</dbReference>
<dbReference type="AlphaFoldDB" id="A0A3D9DMU3"/>
<proteinExistence type="predicted"/>
<keyword evidence="2" id="KW-1185">Reference proteome</keyword>
<evidence type="ECO:0000313" key="2">
    <source>
        <dbReference type="Proteomes" id="UP000257030"/>
    </source>
</evidence>
<organism evidence="1 2">
    <name type="scientific">Chryseobacterium elymi</name>
    <dbReference type="NCBI Taxonomy" id="395936"/>
    <lineage>
        <taxon>Bacteria</taxon>
        <taxon>Pseudomonadati</taxon>
        <taxon>Bacteroidota</taxon>
        <taxon>Flavobacteriia</taxon>
        <taxon>Flavobacteriales</taxon>
        <taxon>Weeksellaceae</taxon>
        <taxon>Chryseobacterium group</taxon>
        <taxon>Chryseobacterium</taxon>
    </lineage>
</organism>
<dbReference type="Proteomes" id="UP000257030">
    <property type="component" value="Unassembled WGS sequence"/>
</dbReference>
<protein>
    <submittedName>
        <fullName evidence="1">Uncharacterized protein</fullName>
    </submittedName>
</protein>